<dbReference type="Proteomes" id="UP001474421">
    <property type="component" value="Unassembled WGS sequence"/>
</dbReference>
<comment type="caution">
    <text evidence="1">The sequence shown here is derived from an EMBL/GenBank/DDBJ whole genome shotgun (WGS) entry which is preliminary data.</text>
</comment>
<accession>A0AAW1BWD0</accession>
<evidence type="ECO:0000313" key="2">
    <source>
        <dbReference type="Proteomes" id="UP001474421"/>
    </source>
</evidence>
<reference evidence="1 2" key="1">
    <citation type="journal article" date="2024" name="Proc. Natl. Acad. Sci. U.S.A.">
        <title>The genetic regulatory architecture and epigenomic basis for age-related changes in rattlesnake venom.</title>
        <authorList>
            <person name="Hogan M.P."/>
            <person name="Holding M.L."/>
            <person name="Nystrom G.S."/>
            <person name="Colston T.J."/>
            <person name="Bartlett D.A."/>
            <person name="Mason A.J."/>
            <person name="Ellsworth S.A."/>
            <person name="Rautsaw R.M."/>
            <person name="Lawrence K.C."/>
            <person name="Strickland J.L."/>
            <person name="He B."/>
            <person name="Fraser P."/>
            <person name="Margres M.J."/>
            <person name="Gilbert D.M."/>
            <person name="Gibbs H.L."/>
            <person name="Parkinson C.L."/>
            <person name="Rokyta D.R."/>
        </authorList>
    </citation>
    <scope>NUCLEOTIDE SEQUENCE [LARGE SCALE GENOMIC DNA]</scope>
    <source>
        <strain evidence="1">DRR0105</strain>
    </source>
</reference>
<sequence>MVKCQLNVLEEEKYMLNYYNPGGFLISGTISTSSTVVQPYSFIMPPTNSFVR</sequence>
<gene>
    <name evidence="1" type="ORF">NXF25_004586</name>
</gene>
<proteinExistence type="predicted"/>
<dbReference type="EMBL" id="JAOTOJ010000002">
    <property type="protein sequence ID" value="KAK9405812.1"/>
    <property type="molecule type" value="Genomic_DNA"/>
</dbReference>
<dbReference type="AlphaFoldDB" id="A0AAW1BWD0"/>
<evidence type="ECO:0000313" key="1">
    <source>
        <dbReference type="EMBL" id="KAK9405812.1"/>
    </source>
</evidence>
<protein>
    <submittedName>
        <fullName evidence="1">Uncharacterized protein</fullName>
    </submittedName>
</protein>
<organism evidence="1 2">
    <name type="scientific">Crotalus adamanteus</name>
    <name type="common">Eastern diamondback rattlesnake</name>
    <dbReference type="NCBI Taxonomy" id="8729"/>
    <lineage>
        <taxon>Eukaryota</taxon>
        <taxon>Metazoa</taxon>
        <taxon>Chordata</taxon>
        <taxon>Craniata</taxon>
        <taxon>Vertebrata</taxon>
        <taxon>Euteleostomi</taxon>
        <taxon>Lepidosauria</taxon>
        <taxon>Squamata</taxon>
        <taxon>Bifurcata</taxon>
        <taxon>Unidentata</taxon>
        <taxon>Episquamata</taxon>
        <taxon>Toxicofera</taxon>
        <taxon>Serpentes</taxon>
        <taxon>Colubroidea</taxon>
        <taxon>Viperidae</taxon>
        <taxon>Crotalinae</taxon>
        <taxon>Crotalus</taxon>
    </lineage>
</organism>
<name>A0AAW1BWD0_CROAD</name>
<keyword evidence="2" id="KW-1185">Reference proteome</keyword>